<keyword evidence="4" id="KW-1185">Reference proteome</keyword>
<protein>
    <submittedName>
        <fullName evidence="3">Conjugative transfer protein TraC</fullName>
    </submittedName>
</protein>
<dbReference type="RefSeq" id="WP_037214621.1">
    <property type="nucleotide sequence ID" value="NZ_JFKF01000207.1"/>
</dbReference>
<dbReference type="Pfam" id="PF11130">
    <property type="entry name" value="TraC_F_IV"/>
    <property type="match status" value="1"/>
</dbReference>
<dbReference type="PANTHER" id="PTHR38467:SF1">
    <property type="entry name" value="CONJUGATIVE TRANSFER: ASSEMBLY"/>
    <property type="match status" value="1"/>
</dbReference>
<evidence type="ECO:0000313" key="3">
    <source>
        <dbReference type="EMBL" id="KDO02133.1"/>
    </source>
</evidence>
<dbReference type="SUPFAM" id="SSF52540">
    <property type="entry name" value="P-loop containing nucleoside triphosphate hydrolases"/>
    <property type="match status" value="1"/>
</dbReference>
<evidence type="ECO:0000313" key="4">
    <source>
        <dbReference type="Proteomes" id="UP000027161"/>
    </source>
</evidence>
<proteinExistence type="predicted"/>
<accession>A0A8E0WK82</accession>
<dbReference type="Gene3D" id="1.10.8.730">
    <property type="match status" value="1"/>
</dbReference>
<dbReference type="InterPro" id="IPR043964">
    <property type="entry name" value="P-loop_TraG"/>
</dbReference>
<dbReference type="AlphaFoldDB" id="A0A8E0WK82"/>
<reference evidence="3 4" key="1">
    <citation type="submission" date="2014-02" db="EMBL/GenBank/DDBJ databases">
        <title>Draft genome sequence of Rickettsia buchneri sp. nov. ISO7T.</title>
        <authorList>
            <person name="Felsheim R.F."/>
            <person name="Kurtti T.J."/>
            <person name="Munderloh U.G."/>
        </authorList>
    </citation>
    <scope>NUCLEOTIDE SEQUENCE [LARGE SCALE GENOMIC DNA]</scope>
    <source>
        <strain evidence="4">ISO7</strain>
        <plasmid evidence="3">pREISMN_3</plasmid>
    </source>
</reference>
<comment type="caution">
    <text evidence="3">The sequence shown here is derived from an EMBL/GenBank/DDBJ whole genome shotgun (WGS) entry which is preliminary data.</text>
</comment>
<geneLocation type="plasmid" evidence="3">
    <name>pREISMN_3</name>
</geneLocation>
<feature type="domain" description="AAA+ ATPase" evidence="2">
    <location>
        <begin position="484"/>
        <end position="819"/>
    </location>
</feature>
<dbReference type="PANTHER" id="PTHR38467">
    <property type="match status" value="1"/>
</dbReference>
<dbReference type="Pfam" id="PF19044">
    <property type="entry name" value="P-loop_TraG"/>
    <property type="match status" value="2"/>
</dbReference>
<dbReference type="Gene3D" id="3.40.50.300">
    <property type="entry name" value="P-loop containing nucleotide triphosphate hydrolases"/>
    <property type="match status" value="1"/>
</dbReference>
<evidence type="ECO:0000256" key="1">
    <source>
        <dbReference type="SAM" id="MobiDB-lite"/>
    </source>
</evidence>
<feature type="region of interest" description="Disordered" evidence="1">
    <location>
        <begin position="222"/>
        <end position="243"/>
    </location>
</feature>
<dbReference type="Proteomes" id="UP000027161">
    <property type="component" value="Unassembled WGS sequence"/>
</dbReference>
<organism evidence="3 4">
    <name type="scientific">Rickettsia tamurae subsp. buchneri</name>
    <dbReference type="NCBI Taxonomy" id="1462938"/>
    <lineage>
        <taxon>Bacteria</taxon>
        <taxon>Pseudomonadati</taxon>
        <taxon>Pseudomonadota</taxon>
        <taxon>Alphaproteobacteria</taxon>
        <taxon>Rickettsiales</taxon>
        <taxon>Rickettsiaceae</taxon>
        <taxon>Rickettsieae</taxon>
        <taxon>Rickettsia</taxon>
        <taxon>spotted fever group</taxon>
    </lineage>
</organism>
<name>A0A8E0WK82_9RICK</name>
<dbReference type="SMART" id="SM00382">
    <property type="entry name" value="AAA"/>
    <property type="match status" value="1"/>
</dbReference>
<dbReference type="InterPro" id="IPR027417">
    <property type="entry name" value="P-loop_NTPase"/>
</dbReference>
<dbReference type="InterPro" id="IPR053155">
    <property type="entry name" value="F-pilin_assembly_TraC"/>
</dbReference>
<dbReference type="InterPro" id="IPR025955">
    <property type="entry name" value="TraC/Conjuga_ATPase"/>
</dbReference>
<keyword evidence="3" id="KW-0614">Plasmid</keyword>
<dbReference type="InterPro" id="IPR003593">
    <property type="entry name" value="AAA+_ATPase"/>
</dbReference>
<gene>
    <name evidence="3" type="primary">traC_8</name>
    <name evidence="3" type="ORF">REISMN_08750</name>
</gene>
<sequence>MVLGRLIEKVEDYCGFASSAMKETSTKRLNQHLENNFLGAVPLKDFLHYKSYVAGIGIFFNDDGIAGFLTEISMRVGSNELLEKNLNLFFNNEIPEGVYMQFLVVGSNNIEDKFSLWKKGRIAHNDPMLDRITKYREAFLRERARDIGNSDGRIGRDWKTYVSCSMRGVDGNNSKLELLVKFKEKLLKKFISIKLNTRSCDVADLKYLVNDLVNMQLTPLSSQERVDTNSSDNSSHTKNNANKHNLLDRLSDQILEGINEASITEEEIKHLKTDLVTRGYYLKKLPESFGINDMVSLLGPDLEGGFPARLIISYSIANNINKADEGKIISEGLRSIHASEKWYTRHDISLQNEAKWWKVLIDRNKNGEKFLTENFQIFITTTKNAVEIAEEKLLSHYNSLDFQLARNDKLHLVGLLSILPMQQAAFWKSLKFFQLVKNVPASEVVAKLPIHGEWKGINRSGVLLLGRKGEMFNWNPFYRVGGAGNYNVCVMAPSGSGKSFFLQELATSLVTQNVQVFVLDIGASYQNIAEGLNNSEFLRFNALNDLSLNPFHGIIGSGAVYLEAQKLKREGKSKDAIMQRTGLTSEGLEILFSDNNKQEIAENETIEVLKIGEHFVTKDAVIYAKTTIATMCGVSGDNTKEAIIEKGLNEGIKQYGDCLNLDKYARVLEEMENGMGRELAISLYPYTSSGVHGRYFRQGKNAKFNSPLTIFEFEEIKGDEVFLSVILGIVLMQITMQFLCGDRSKRFVLIVDEAWRIIDHSVGFLEAFARTVRKYGGSLITCVQEFKDFDNGPKHQAILNNSSWTAVLRQESVGIGQMRHSEKFKNCTSLIETITKDPENKYSEIMLMGSNLRVIGRLVVDPYSECLYSTESEDYGFLHQCKNNGLDKDTAIRELIKRKGKKLPEFKIEYEQVAYRSTIEEIILT</sequence>
<evidence type="ECO:0000259" key="2">
    <source>
        <dbReference type="SMART" id="SM00382"/>
    </source>
</evidence>
<dbReference type="EMBL" id="JFKF01000207">
    <property type="protein sequence ID" value="KDO02133.1"/>
    <property type="molecule type" value="Genomic_DNA"/>
</dbReference>